<evidence type="ECO:0000256" key="1">
    <source>
        <dbReference type="SAM" id="MobiDB-lite"/>
    </source>
</evidence>
<dbReference type="OrthoDB" id="3181351at2759"/>
<gene>
    <name evidence="2" type="ORF">TRAPUB_4114</name>
</gene>
<feature type="compositionally biased region" description="Low complexity" evidence="1">
    <location>
        <begin position="302"/>
        <end position="313"/>
    </location>
</feature>
<keyword evidence="3" id="KW-1185">Reference proteome</keyword>
<feature type="compositionally biased region" description="Basic residues" evidence="1">
    <location>
        <begin position="66"/>
        <end position="76"/>
    </location>
</feature>
<dbReference type="OMA" id="ATHYCAI"/>
<feature type="compositionally biased region" description="Acidic residues" evidence="1">
    <location>
        <begin position="194"/>
        <end position="210"/>
    </location>
</feature>
<protein>
    <submittedName>
        <fullName evidence="2">Uncharacterized protein</fullName>
    </submittedName>
</protein>
<reference evidence="2 3" key="1">
    <citation type="submission" date="2016-10" db="EMBL/GenBank/DDBJ databases">
        <title>Genome sequence of the basidiomycete white-rot fungus Trametes pubescens.</title>
        <authorList>
            <person name="Makela M.R."/>
            <person name="Granchi Z."/>
            <person name="Peng M."/>
            <person name="De Vries R.P."/>
            <person name="Grigoriev I."/>
            <person name="Riley R."/>
            <person name="Hilden K."/>
        </authorList>
    </citation>
    <scope>NUCLEOTIDE SEQUENCE [LARGE SCALE GENOMIC DNA]</scope>
    <source>
        <strain evidence="2 3">FBCC735</strain>
    </source>
</reference>
<comment type="caution">
    <text evidence="2">The sequence shown here is derived from an EMBL/GenBank/DDBJ whole genome shotgun (WGS) entry which is preliminary data.</text>
</comment>
<feature type="compositionally biased region" description="Basic and acidic residues" evidence="1">
    <location>
        <begin position="118"/>
        <end position="148"/>
    </location>
</feature>
<organism evidence="2 3">
    <name type="scientific">Trametes pubescens</name>
    <name type="common">White-rot fungus</name>
    <dbReference type="NCBI Taxonomy" id="154538"/>
    <lineage>
        <taxon>Eukaryota</taxon>
        <taxon>Fungi</taxon>
        <taxon>Dikarya</taxon>
        <taxon>Basidiomycota</taxon>
        <taxon>Agaricomycotina</taxon>
        <taxon>Agaricomycetes</taxon>
        <taxon>Polyporales</taxon>
        <taxon>Polyporaceae</taxon>
        <taxon>Trametes</taxon>
    </lineage>
</organism>
<sequence>MGDWVIVGFVAEDDAVGIKARHRERALDPSGDSLENAGRNSERLSEGRYKTQNRDKQTLRSSTTRPRWHLPPRTHASRPLPPSTSSSPAPLILKMANTRPANPTKRPGLVVAAKPRRKAGEGKKAKEEKKLAKERKEASVKETKDKLANLEVEIVQKQQIQRQLRSQHSRNPKENPQKEVPAKRKRAPSPEVSGSEDPEKSEDDEMDVEPEQPTPAPRRRRAAPVDDNGSDLTEQEEDEEPAKKKPKAPKNALRLTVEAAKEKLKRVAVPVSTTSDSAFSADTATTKQRSRVKHWAANVNMTSPTSATTSTSSFPRTLSVPATPYAAEENRQAASTRAKDKKDTKGKDKKHEGKVKVELDDDANHGYGGTEDEAPEAEAAKISPLKNGERLTSAALVKCEPVDLSTPGKPKKARRVAPAKPSRTQPPAREGTKSTASSSHASVIEIEDDDENDDVEVEVDIDFPQATRAPRNTARNSDLPQCATVNNTWRRVFIPTVLAWLGSLDDPWLSSDLVTIPTLRKIWDAVYGENSPYTIVVNDPVWALVHQRVYDWRGAIGSHALRAFEAFFKSNPSRFPDLETRSAYCTAVLLPVRVFYADPDAQYQYGLYQSTFVAGPLAYHMDATHGAIDVPGLFNRRKDRYPWGAIGLSAAAALRAATLWSLRKVTYDKDGKPIAAKRYNAAKGKESSKDSEFSILNYGLKTTQFVAAARKLPTTSVDKILEVALDRAELPLPKGPGVAEPLRVALDYDYSELAEDY</sequence>
<feature type="compositionally biased region" description="Acidic residues" evidence="1">
    <location>
        <begin position="445"/>
        <end position="455"/>
    </location>
</feature>
<proteinExistence type="predicted"/>
<evidence type="ECO:0000313" key="2">
    <source>
        <dbReference type="EMBL" id="OJT05049.1"/>
    </source>
</evidence>
<feature type="compositionally biased region" description="Basic and acidic residues" evidence="1">
    <location>
        <begin position="171"/>
        <end position="182"/>
    </location>
</feature>
<feature type="compositionally biased region" description="Basic and acidic residues" evidence="1">
    <location>
        <begin position="40"/>
        <end position="58"/>
    </location>
</feature>
<name>A0A1M2VBS9_TRAPU</name>
<feature type="compositionally biased region" description="Low complexity" evidence="1">
    <location>
        <begin position="272"/>
        <end position="286"/>
    </location>
</feature>
<dbReference type="EMBL" id="MNAD01001491">
    <property type="protein sequence ID" value="OJT05049.1"/>
    <property type="molecule type" value="Genomic_DNA"/>
</dbReference>
<feature type="compositionally biased region" description="Low complexity" evidence="1">
    <location>
        <begin position="150"/>
        <end position="164"/>
    </location>
</feature>
<feature type="compositionally biased region" description="Basic and acidic residues" evidence="1">
    <location>
        <begin position="337"/>
        <end position="364"/>
    </location>
</feature>
<dbReference type="Proteomes" id="UP000184267">
    <property type="component" value="Unassembled WGS sequence"/>
</dbReference>
<accession>A0A1M2VBS9</accession>
<feature type="region of interest" description="Disordered" evidence="1">
    <location>
        <begin position="22"/>
        <end position="386"/>
    </location>
</feature>
<feature type="region of interest" description="Disordered" evidence="1">
    <location>
        <begin position="402"/>
        <end position="455"/>
    </location>
</feature>
<evidence type="ECO:0000313" key="3">
    <source>
        <dbReference type="Proteomes" id="UP000184267"/>
    </source>
</evidence>
<dbReference type="AlphaFoldDB" id="A0A1M2VBS9"/>